<reference evidence="7" key="1">
    <citation type="submission" date="2018-05" db="EMBL/GenBank/DDBJ databases">
        <authorList>
            <person name="Lanie J.A."/>
            <person name="Ng W.-L."/>
            <person name="Kazmierczak K.M."/>
            <person name="Andrzejewski T.M."/>
            <person name="Davidsen T.M."/>
            <person name="Wayne K.J."/>
            <person name="Tettelin H."/>
            <person name="Glass J.I."/>
            <person name="Rusch D."/>
            <person name="Podicherti R."/>
            <person name="Tsui H.-C.T."/>
            <person name="Winkler M.E."/>
        </authorList>
    </citation>
    <scope>NUCLEOTIDE SEQUENCE</scope>
</reference>
<keyword evidence="5" id="KW-0411">Iron-sulfur</keyword>
<protein>
    <recommendedName>
        <fullName evidence="6">Radical SAM core domain-containing protein</fullName>
    </recommendedName>
</protein>
<dbReference type="GO" id="GO:0046872">
    <property type="term" value="F:metal ion binding"/>
    <property type="evidence" value="ECO:0007669"/>
    <property type="project" value="UniProtKB-KW"/>
</dbReference>
<dbReference type="SFLD" id="SFLDG01278">
    <property type="entry name" value="biotin_synthase_like"/>
    <property type="match status" value="1"/>
</dbReference>
<evidence type="ECO:0000313" key="7">
    <source>
        <dbReference type="EMBL" id="SVD11348.1"/>
    </source>
</evidence>
<evidence type="ECO:0000256" key="3">
    <source>
        <dbReference type="ARBA" id="ARBA00022723"/>
    </source>
</evidence>
<keyword evidence="1" id="KW-0004">4Fe-4S</keyword>
<keyword evidence="2" id="KW-0949">S-adenosyl-L-methionine</keyword>
<dbReference type="PANTHER" id="PTHR22976:SF2">
    <property type="entry name" value="BIOTIN SYNTHASE, MITOCHONDRIAL"/>
    <property type="match status" value="1"/>
</dbReference>
<dbReference type="PANTHER" id="PTHR22976">
    <property type="entry name" value="BIOTIN SYNTHASE"/>
    <property type="match status" value="1"/>
</dbReference>
<dbReference type="NCBIfam" id="TIGR00433">
    <property type="entry name" value="bioB"/>
    <property type="match status" value="1"/>
</dbReference>
<sequence length="246" mass="27507">MVEKEFYCELTLQSMQGELLSDELGMQILTASSGTELLPLLDAAYQVRKKYFGNEVQLHMINNAQNGYCPEDCHYCSQANSSDADIEKYTLKSDKEIIDEAERAYKAGAFRYCMVFAGRGPSKKRVEHLAQLVRDLKALFPIQVCISAGIIDKEDAQVLKHAGLDRLNHNINTSETNYPNICTTHTYADRINTLQVAEQVGIELCSGIIVGMGERTEDLIELAKTFRELGVSSIPINYLIPFEGNV</sequence>
<dbReference type="InterPro" id="IPR002684">
    <property type="entry name" value="Biotin_synth/BioAB"/>
</dbReference>
<dbReference type="PROSITE" id="PS51918">
    <property type="entry name" value="RADICAL_SAM"/>
    <property type="match status" value="1"/>
</dbReference>
<dbReference type="EMBL" id="UINC01130340">
    <property type="protein sequence ID" value="SVD11348.1"/>
    <property type="molecule type" value="Genomic_DNA"/>
</dbReference>
<evidence type="ECO:0000256" key="5">
    <source>
        <dbReference type="ARBA" id="ARBA00023014"/>
    </source>
</evidence>
<dbReference type="SMART" id="SM00729">
    <property type="entry name" value="Elp3"/>
    <property type="match status" value="1"/>
</dbReference>
<keyword evidence="3" id="KW-0479">Metal-binding</keyword>
<dbReference type="GO" id="GO:0004076">
    <property type="term" value="F:biotin synthase activity"/>
    <property type="evidence" value="ECO:0007669"/>
    <property type="project" value="InterPro"/>
</dbReference>
<dbReference type="InterPro" id="IPR013785">
    <property type="entry name" value="Aldolase_TIM"/>
</dbReference>
<dbReference type="CDD" id="cd01335">
    <property type="entry name" value="Radical_SAM"/>
    <property type="match status" value="1"/>
</dbReference>
<dbReference type="AlphaFoldDB" id="A0A382SQB9"/>
<feature type="non-terminal residue" evidence="7">
    <location>
        <position position="246"/>
    </location>
</feature>
<dbReference type="Pfam" id="PF04055">
    <property type="entry name" value="Radical_SAM"/>
    <property type="match status" value="1"/>
</dbReference>
<gene>
    <name evidence="7" type="ORF">METZ01_LOCUS364202</name>
</gene>
<feature type="domain" description="Radical SAM core" evidence="6">
    <location>
        <begin position="51"/>
        <end position="246"/>
    </location>
</feature>
<evidence type="ECO:0000259" key="6">
    <source>
        <dbReference type="PROSITE" id="PS51918"/>
    </source>
</evidence>
<dbReference type="GO" id="GO:0009102">
    <property type="term" value="P:biotin biosynthetic process"/>
    <property type="evidence" value="ECO:0007669"/>
    <property type="project" value="InterPro"/>
</dbReference>
<dbReference type="GO" id="GO:0051537">
    <property type="term" value="F:2 iron, 2 sulfur cluster binding"/>
    <property type="evidence" value="ECO:0007669"/>
    <property type="project" value="TreeGrafter"/>
</dbReference>
<keyword evidence="4" id="KW-0408">Iron</keyword>
<organism evidence="7">
    <name type="scientific">marine metagenome</name>
    <dbReference type="NCBI Taxonomy" id="408172"/>
    <lineage>
        <taxon>unclassified sequences</taxon>
        <taxon>metagenomes</taxon>
        <taxon>ecological metagenomes</taxon>
    </lineage>
</organism>
<evidence type="ECO:0000256" key="4">
    <source>
        <dbReference type="ARBA" id="ARBA00023004"/>
    </source>
</evidence>
<evidence type="ECO:0000256" key="2">
    <source>
        <dbReference type="ARBA" id="ARBA00022691"/>
    </source>
</evidence>
<dbReference type="InterPro" id="IPR058240">
    <property type="entry name" value="rSAM_sf"/>
</dbReference>
<dbReference type="InterPro" id="IPR006638">
    <property type="entry name" value="Elp3/MiaA/NifB-like_rSAM"/>
</dbReference>
<accession>A0A382SQB9</accession>
<dbReference type="SFLD" id="SFLDS00029">
    <property type="entry name" value="Radical_SAM"/>
    <property type="match status" value="1"/>
</dbReference>
<name>A0A382SQB9_9ZZZZ</name>
<evidence type="ECO:0000256" key="1">
    <source>
        <dbReference type="ARBA" id="ARBA00022485"/>
    </source>
</evidence>
<dbReference type="SFLD" id="SFLDG01060">
    <property type="entry name" value="BATS_domain_containing"/>
    <property type="match status" value="1"/>
</dbReference>
<dbReference type="SUPFAM" id="SSF102114">
    <property type="entry name" value="Radical SAM enzymes"/>
    <property type="match status" value="1"/>
</dbReference>
<dbReference type="GO" id="GO:0051539">
    <property type="term" value="F:4 iron, 4 sulfur cluster binding"/>
    <property type="evidence" value="ECO:0007669"/>
    <property type="project" value="UniProtKB-KW"/>
</dbReference>
<proteinExistence type="predicted"/>
<dbReference type="InterPro" id="IPR007197">
    <property type="entry name" value="rSAM"/>
</dbReference>
<dbReference type="Gene3D" id="3.20.20.70">
    <property type="entry name" value="Aldolase class I"/>
    <property type="match status" value="1"/>
</dbReference>